<evidence type="ECO:0000256" key="2">
    <source>
        <dbReference type="ARBA" id="ARBA00008072"/>
    </source>
</evidence>
<dbReference type="GO" id="GO:0004022">
    <property type="term" value="F:alcohol dehydrogenase (NAD+) activity"/>
    <property type="evidence" value="ECO:0007669"/>
    <property type="project" value="TreeGrafter"/>
</dbReference>
<evidence type="ECO:0000313" key="8">
    <source>
        <dbReference type="Proteomes" id="UP000697710"/>
    </source>
</evidence>
<evidence type="ECO:0000256" key="1">
    <source>
        <dbReference type="ARBA" id="ARBA00001947"/>
    </source>
</evidence>
<dbReference type="InterPro" id="IPR002328">
    <property type="entry name" value="ADH_Zn_CS"/>
</dbReference>
<keyword evidence="4" id="KW-0862">Zinc</keyword>
<comment type="caution">
    <text evidence="7">The sequence shown here is derived from an EMBL/GenBank/DDBJ whole genome shotgun (WGS) entry which is preliminary data.</text>
</comment>
<dbReference type="AlphaFoldDB" id="A0A956M0A9"/>
<organism evidence="7 8">
    <name type="scientific">Eiseniibacteriota bacterium</name>
    <dbReference type="NCBI Taxonomy" id="2212470"/>
    <lineage>
        <taxon>Bacteria</taxon>
        <taxon>Candidatus Eiseniibacteriota</taxon>
    </lineage>
</organism>
<dbReference type="Pfam" id="PF08240">
    <property type="entry name" value="ADH_N"/>
    <property type="match status" value="1"/>
</dbReference>
<dbReference type="SUPFAM" id="SSF50129">
    <property type="entry name" value="GroES-like"/>
    <property type="match status" value="1"/>
</dbReference>
<proteinExistence type="inferred from homology"/>
<dbReference type="EMBL" id="JAGQHR010000491">
    <property type="protein sequence ID" value="MCA9728839.1"/>
    <property type="molecule type" value="Genomic_DNA"/>
</dbReference>
<comment type="similarity">
    <text evidence="2">Belongs to the zinc-containing alcohol dehydrogenase family.</text>
</comment>
<name>A0A956M0A9_UNCEI</name>
<reference evidence="7" key="1">
    <citation type="submission" date="2020-04" db="EMBL/GenBank/DDBJ databases">
        <authorList>
            <person name="Zhang T."/>
        </authorList>
    </citation>
    <scope>NUCLEOTIDE SEQUENCE</scope>
    <source>
        <strain evidence="7">HKST-UBA01</strain>
    </source>
</reference>
<dbReference type="Gene3D" id="3.40.50.720">
    <property type="entry name" value="NAD(P)-binding Rossmann-like Domain"/>
    <property type="match status" value="1"/>
</dbReference>
<dbReference type="CDD" id="cd08298">
    <property type="entry name" value="CAD2"/>
    <property type="match status" value="1"/>
</dbReference>
<dbReference type="GO" id="GO:0005737">
    <property type="term" value="C:cytoplasm"/>
    <property type="evidence" value="ECO:0007669"/>
    <property type="project" value="TreeGrafter"/>
</dbReference>
<comment type="cofactor">
    <cofactor evidence="1">
        <name>Zn(2+)</name>
        <dbReference type="ChEBI" id="CHEBI:29105"/>
    </cofactor>
</comment>
<dbReference type="InterPro" id="IPR036291">
    <property type="entry name" value="NAD(P)-bd_dom_sf"/>
</dbReference>
<keyword evidence="5" id="KW-0560">Oxidoreductase</keyword>
<evidence type="ECO:0000256" key="4">
    <source>
        <dbReference type="ARBA" id="ARBA00022833"/>
    </source>
</evidence>
<accession>A0A956M0A9</accession>
<dbReference type="PROSITE" id="PS00059">
    <property type="entry name" value="ADH_ZINC"/>
    <property type="match status" value="1"/>
</dbReference>
<sequence>MKRTHRVLQLESYRSPLVLRERRVPDPGPDQVRIRIEACGVCRTDLHVRDGELDEARLPIVLGHEIVGRVDAVGPVSERTMPDASQPADDTGPALRVGDRVGVPWLGWTCGACAFCRRDEENLCDRAVFTGYHRDGGYAEYTIAESAYCFPVPDTMDPTHAAPLLCAGLIGYRAYRLARHSLRGFDGAGEAPSLRLGLYGFGAAAHILAQVAIHDGHEVYAFTRPGDGAGQEFAKELGAAWAGDSTATPPSPLDAALLFAPVGSLVPTALRAIRKGGSVICAGIHMSEIPAFPYAILWEERTVRSVANLTRRDGTHFFEKIATIPVRTEVETFPLEQADEALERLRSGALRGAAVLVPGRTTD</sequence>
<dbReference type="GO" id="GO:0008270">
    <property type="term" value="F:zinc ion binding"/>
    <property type="evidence" value="ECO:0007669"/>
    <property type="project" value="InterPro"/>
</dbReference>
<evidence type="ECO:0000259" key="6">
    <source>
        <dbReference type="Pfam" id="PF08240"/>
    </source>
</evidence>
<evidence type="ECO:0000256" key="3">
    <source>
        <dbReference type="ARBA" id="ARBA00022723"/>
    </source>
</evidence>
<dbReference type="SUPFAM" id="SSF51735">
    <property type="entry name" value="NAD(P)-binding Rossmann-fold domains"/>
    <property type="match status" value="1"/>
</dbReference>
<dbReference type="Gene3D" id="3.90.180.10">
    <property type="entry name" value="Medium-chain alcohol dehydrogenases, catalytic domain"/>
    <property type="match status" value="1"/>
</dbReference>
<dbReference type="InterPro" id="IPR013154">
    <property type="entry name" value="ADH-like_N"/>
</dbReference>
<dbReference type="Proteomes" id="UP000697710">
    <property type="component" value="Unassembled WGS sequence"/>
</dbReference>
<dbReference type="InterPro" id="IPR011032">
    <property type="entry name" value="GroES-like_sf"/>
</dbReference>
<protein>
    <submittedName>
        <fullName evidence="7">Zinc-dependent alcohol dehydrogenase family protein</fullName>
    </submittedName>
</protein>
<reference evidence="7" key="2">
    <citation type="journal article" date="2021" name="Microbiome">
        <title>Successional dynamics and alternative stable states in a saline activated sludge microbial community over 9 years.</title>
        <authorList>
            <person name="Wang Y."/>
            <person name="Ye J."/>
            <person name="Ju F."/>
            <person name="Liu L."/>
            <person name="Boyd J.A."/>
            <person name="Deng Y."/>
            <person name="Parks D.H."/>
            <person name="Jiang X."/>
            <person name="Yin X."/>
            <person name="Woodcroft B.J."/>
            <person name="Tyson G.W."/>
            <person name="Hugenholtz P."/>
            <person name="Polz M.F."/>
            <person name="Zhang T."/>
        </authorList>
    </citation>
    <scope>NUCLEOTIDE SEQUENCE</scope>
    <source>
        <strain evidence="7">HKST-UBA01</strain>
    </source>
</reference>
<keyword evidence="3" id="KW-0479">Metal-binding</keyword>
<dbReference type="PANTHER" id="PTHR42940:SF8">
    <property type="entry name" value="VACUOLAR PROTEIN SORTING-ASSOCIATED PROTEIN 11"/>
    <property type="match status" value="1"/>
</dbReference>
<feature type="domain" description="Alcohol dehydrogenase-like N-terminal" evidence="6">
    <location>
        <begin position="28"/>
        <end position="154"/>
    </location>
</feature>
<dbReference type="NCBIfam" id="TIGR02822">
    <property type="entry name" value="adh_fam_2"/>
    <property type="match status" value="1"/>
</dbReference>
<evidence type="ECO:0000313" key="7">
    <source>
        <dbReference type="EMBL" id="MCA9728839.1"/>
    </source>
</evidence>
<evidence type="ECO:0000256" key="5">
    <source>
        <dbReference type="ARBA" id="ARBA00023002"/>
    </source>
</evidence>
<dbReference type="PANTHER" id="PTHR42940">
    <property type="entry name" value="ALCOHOL DEHYDROGENASE 1-RELATED"/>
    <property type="match status" value="1"/>
</dbReference>
<gene>
    <name evidence="7" type="ORF">KC729_14205</name>
</gene>
<dbReference type="InterPro" id="IPR014187">
    <property type="entry name" value="ADH_Zn_typ-2"/>
</dbReference>